<dbReference type="InterPro" id="IPR050595">
    <property type="entry name" value="Bact_response_regulator"/>
</dbReference>
<dbReference type="PROSITE" id="PS50110">
    <property type="entry name" value="RESPONSE_REGULATORY"/>
    <property type="match status" value="1"/>
</dbReference>
<organism evidence="4 5">
    <name type="scientific">Candidatus Dojkabacteria bacterium</name>
    <dbReference type="NCBI Taxonomy" id="2099670"/>
    <lineage>
        <taxon>Bacteria</taxon>
        <taxon>Candidatus Dojkabacteria</taxon>
    </lineage>
</organism>
<evidence type="ECO:0000313" key="4">
    <source>
        <dbReference type="EMBL" id="MCA9380478.1"/>
    </source>
</evidence>
<dbReference type="SUPFAM" id="SSF52172">
    <property type="entry name" value="CheY-like"/>
    <property type="match status" value="1"/>
</dbReference>
<dbReference type="Pfam" id="PF00072">
    <property type="entry name" value="Response_reg"/>
    <property type="match status" value="1"/>
</dbReference>
<feature type="non-terminal residue" evidence="4">
    <location>
        <position position="117"/>
    </location>
</feature>
<dbReference type="Gene3D" id="3.40.50.2300">
    <property type="match status" value="1"/>
</dbReference>
<dbReference type="EMBL" id="JAGQLL010000070">
    <property type="protein sequence ID" value="MCA9380478.1"/>
    <property type="molecule type" value="Genomic_DNA"/>
</dbReference>
<accession>A0A955L0V7</accession>
<dbReference type="PANTHER" id="PTHR44591">
    <property type="entry name" value="STRESS RESPONSE REGULATOR PROTEIN 1"/>
    <property type="match status" value="1"/>
</dbReference>
<reference evidence="4" key="2">
    <citation type="journal article" date="2021" name="Microbiome">
        <title>Successional dynamics and alternative stable states in a saline activated sludge microbial community over 9 years.</title>
        <authorList>
            <person name="Wang Y."/>
            <person name="Ye J."/>
            <person name="Ju F."/>
            <person name="Liu L."/>
            <person name="Boyd J.A."/>
            <person name="Deng Y."/>
            <person name="Parks D.H."/>
            <person name="Jiang X."/>
            <person name="Yin X."/>
            <person name="Woodcroft B.J."/>
            <person name="Tyson G.W."/>
            <person name="Hugenholtz P."/>
            <person name="Polz M.F."/>
            <person name="Zhang T."/>
        </authorList>
    </citation>
    <scope>NUCLEOTIDE SEQUENCE</scope>
    <source>
        <strain evidence="4">HKST-UBA15</strain>
    </source>
</reference>
<keyword evidence="1 2" id="KW-0597">Phosphoprotein</keyword>
<dbReference type="SMART" id="SM00448">
    <property type="entry name" value="REC"/>
    <property type="match status" value="1"/>
</dbReference>
<dbReference type="AlphaFoldDB" id="A0A955L0V7"/>
<evidence type="ECO:0000313" key="5">
    <source>
        <dbReference type="Proteomes" id="UP000745577"/>
    </source>
</evidence>
<feature type="domain" description="Response regulatory" evidence="3">
    <location>
        <begin position="3"/>
        <end position="117"/>
    </location>
</feature>
<name>A0A955L0V7_9BACT</name>
<dbReference type="Proteomes" id="UP000745577">
    <property type="component" value="Unassembled WGS sequence"/>
</dbReference>
<dbReference type="PANTHER" id="PTHR44591:SF3">
    <property type="entry name" value="RESPONSE REGULATORY DOMAIN-CONTAINING PROTEIN"/>
    <property type="match status" value="1"/>
</dbReference>
<reference evidence="4" key="1">
    <citation type="submission" date="2020-04" db="EMBL/GenBank/DDBJ databases">
        <authorList>
            <person name="Zhang T."/>
        </authorList>
    </citation>
    <scope>NUCLEOTIDE SEQUENCE</scope>
    <source>
        <strain evidence="4">HKST-UBA15</strain>
    </source>
</reference>
<dbReference type="GO" id="GO:0000160">
    <property type="term" value="P:phosphorelay signal transduction system"/>
    <property type="evidence" value="ECO:0007669"/>
    <property type="project" value="InterPro"/>
</dbReference>
<protein>
    <submittedName>
        <fullName evidence="4">Response regulator</fullName>
    </submittedName>
</protein>
<evidence type="ECO:0000256" key="2">
    <source>
        <dbReference type="PROSITE-ProRule" id="PRU00169"/>
    </source>
</evidence>
<dbReference type="InterPro" id="IPR011006">
    <property type="entry name" value="CheY-like_superfamily"/>
</dbReference>
<comment type="caution">
    <text evidence="4">The sequence shown here is derived from an EMBL/GenBank/DDBJ whole genome shotgun (WGS) entry which is preliminary data.</text>
</comment>
<dbReference type="InterPro" id="IPR001789">
    <property type="entry name" value="Sig_transdc_resp-reg_receiver"/>
</dbReference>
<evidence type="ECO:0000259" key="3">
    <source>
        <dbReference type="PROSITE" id="PS50110"/>
    </source>
</evidence>
<evidence type="ECO:0000256" key="1">
    <source>
        <dbReference type="ARBA" id="ARBA00022553"/>
    </source>
</evidence>
<sequence>MKNLLIIEDDLQLAISLRDSLKQQGFNSTLVDNGRKGYKYAMSGTYDCLVVDHELPEMNGDEIVTSLRSLDVEIPILMLTGRTSPHQLSHSFHIGVDDYLSKPFSQIELVARIDRLI</sequence>
<proteinExistence type="predicted"/>
<gene>
    <name evidence="4" type="ORF">KC675_04840</name>
</gene>
<feature type="modified residue" description="4-aspartylphosphate" evidence="2">
    <location>
        <position position="52"/>
    </location>
</feature>